<reference evidence="1" key="1">
    <citation type="submission" date="2020-12" db="EMBL/GenBank/DDBJ databases">
        <title>PHA producing bacteria isolated from mangrove.</title>
        <authorList>
            <person name="Zheng W."/>
            <person name="Yu S."/>
            <person name="Huang Y."/>
        </authorList>
    </citation>
    <scope>NUCLEOTIDE SEQUENCE</scope>
    <source>
        <strain evidence="1">GN22-4</strain>
    </source>
</reference>
<protein>
    <submittedName>
        <fullName evidence="1">Uncharacterized protein</fullName>
    </submittedName>
</protein>
<comment type="caution">
    <text evidence="1">The sequence shown here is derived from an EMBL/GenBank/DDBJ whole genome shotgun (WGS) entry which is preliminary data.</text>
</comment>
<sequence length="312" mass="36712">MVHKLYDVIYYSKVHYSRTVYKIIRNLCIHLIKFLFPVVSNFYNYKKCEKINLTDEKIIISLTSYSVRLNKVHLTIKTLLRQSHRVDNIILWVSNEEYKTIYQLPENLLKLQKYGLELRLCPDLKSHKKYYYAMLENPDSIIVTVDDDMYYPENLIEELIKGHLKYPQSICCLRGHHIKVNEKGNITNYDEWDMEYQGEIKESIFICPTGCQGVLYPPKSLSPEVFQVDKIQELCPKADDLWLKFMSVKNYCSAVIIKKDVIPFAEVRGSQAVTLSMDNNGNRENDIQLKALLQEYPEFTKILVDHKSSYKL</sequence>
<organism evidence="1 2">
    <name type="scientific">Priestia flexa</name>
    <dbReference type="NCBI Taxonomy" id="86664"/>
    <lineage>
        <taxon>Bacteria</taxon>
        <taxon>Bacillati</taxon>
        <taxon>Bacillota</taxon>
        <taxon>Bacilli</taxon>
        <taxon>Bacillales</taxon>
        <taxon>Bacillaceae</taxon>
        <taxon>Priestia</taxon>
    </lineage>
</organism>
<proteinExistence type="predicted"/>
<evidence type="ECO:0000313" key="2">
    <source>
        <dbReference type="Proteomes" id="UP000664578"/>
    </source>
</evidence>
<name>A0A8I1SKQ3_9BACI</name>
<accession>A0A8I1SKQ3</accession>
<dbReference type="EMBL" id="JAEMWV010000002">
    <property type="protein sequence ID" value="MBN8250832.1"/>
    <property type="molecule type" value="Genomic_DNA"/>
</dbReference>
<dbReference type="RefSeq" id="WP_206782219.1">
    <property type="nucleotide sequence ID" value="NZ_JAEMWV010000002.1"/>
</dbReference>
<dbReference type="AlphaFoldDB" id="A0A8I1SKQ3"/>
<dbReference type="Proteomes" id="UP000664578">
    <property type="component" value="Unassembled WGS sequence"/>
</dbReference>
<evidence type="ECO:0000313" key="1">
    <source>
        <dbReference type="EMBL" id="MBN8250832.1"/>
    </source>
</evidence>
<gene>
    <name evidence="1" type="ORF">JF537_04465</name>
</gene>